<keyword evidence="2" id="KW-1185">Reference proteome</keyword>
<comment type="caution">
    <text evidence="1">The sequence shown here is derived from an EMBL/GenBank/DDBJ whole genome shotgun (WGS) entry which is preliminary data.</text>
</comment>
<dbReference type="EMBL" id="CM037153">
    <property type="protein sequence ID" value="KAH7859242.1"/>
    <property type="molecule type" value="Genomic_DNA"/>
</dbReference>
<gene>
    <name evidence="1" type="ORF">Vadar_033567</name>
</gene>
<protein>
    <submittedName>
        <fullName evidence="1">Uncharacterized protein</fullName>
    </submittedName>
</protein>
<proteinExistence type="predicted"/>
<sequence>MDCTCIPRGSTKGAKEVEIHELNKPLCEIATSRDGDLDALYEALERNPEVLDEIDKIPFVQTSLHVAASHTPRDEARRTHFALELLSLKPSLGKKLNPHGQSPLHLALSKGFSALAKRLINYDSELIRVKGREQKTPLHCLAEIGDAETNLLAEFLCACPESINDLTIRDETALHIAVKHRQVKAFKLIFEWIWRSYHGEVLNRKDEDGNTVLHIAASTNQLDIVRYLVRRAPIINIERNSIGQTAFDIAQDEEIKKILSGRVKVPPIREDGHGLKKNTNSLDEFLLTQEPRVERFLRFILYCRRELSLDMRNMVLVVAVLIATATYQDLGNLTDDKSSTENRLSSIKNNTGIGYYGDITNYVLNTISFTASVAVMALIFSFRPFTGFLHMSLVFLTISYGYKMAHLSQEQAVVILLIVPSLLAVVYGFKLYFKGAEREIKMEMPWTWLEPSPRWKALPPVPVPLERLRMVYKLMRG</sequence>
<reference evidence="1 2" key="1">
    <citation type="journal article" date="2021" name="Hortic Res">
        <title>High-quality reference genome and annotation aids understanding of berry development for evergreen blueberry (Vaccinium darrowii).</title>
        <authorList>
            <person name="Yu J."/>
            <person name="Hulse-Kemp A.M."/>
            <person name="Babiker E."/>
            <person name="Staton M."/>
        </authorList>
    </citation>
    <scope>NUCLEOTIDE SEQUENCE [LARGE SCALE GENOMIC DNA]</scope>
    <source>
        <strain evidence="2">cv. NJ 8807/NJ 8810</strain>
        <tissue evidence="1">Young leaf</tissue>
    </source>
</reference>
<name>A0ACB7Z0F5_9ERIC</name>
<accession>A0ACB7Z0F5</accession>
<evidence type="ECO:0000313" key="2">
    <source>
        <dbReference type="Proteomes" id="UP000828048"/>
    </source>
</evidence>
<evidence type="ECO:0000313" key="1">
    <source>
        <dbReference type="EMBL" id="KAH7859242.1"/>
    </source>
</evidence>
<dbReference type="Proteomes" id="UP000828048">
    <property type="component" value="Chromosome 3"/>
</dbReference>
<organism evidence="1 2">
    <name type="scientific">Vaccinium darrowii</name>
    <dbReference type="NCBI Taxonomy" id="229202"/>
    <lineage>
        <taxon>Eukaryota</taxon>
        <taxon>Viridiplantae</taxon>
        <taxon>Streptophyta</taxon>
        <taxon>Embryophyta</taxon>
        <taxon>Tracheophyta</taxon>
        <taxon>Spermatophyta</taxon>
        <taxon>Magnoliopsida</taxon>
        <taxon>eudicotyledons</taxon>
        <taxon>Gunneridae</taxon>
        <taxon>Pentapetalae</taxon>
        <taxon>asterids</taxon>
        <taxon>Ericales</taxon>
        <taxon>Ericaceae</taxon>
        <taxon>Vaccinioideae</taxon>
        <taxon>Vaccinieae</taxon>
        <taxon>Vaccinium</taxon>
    </lineage>
</organism>